<dbReference type="EMBL" id="BK032497">
    <property type="protein sequence ID" value="DAF42913.1"/>
    <property type="molecule type" value="Genomic_DNA"/>
</dbReference>
<protein>
    <submittedName>
        <fullName evidence="1">Uncharacterized protein</fullName>
    </submittedName>
</protein>
<name>A0A8S5RWC9_9CAUD</name>
<reference evidence="1" key="1">
    <citation type="journal article" date="2021" name="Proc. Natl. Acad. Sci. U.S.A.">
        <title>A Catalog of Tens of Thousands of Viruses from Human Metagenomes Reveals Hidden Associations with Chronic Diseases.</title>
        <authorList>
            <person name="Tisza M.J."/>
            <person name="Buck C.B."/>
        </authorList>
    </citation>
    <scope>NUCLEOTIDE SEQUENCE</scope>
    <source>
        <strain evidence="1">CtHip2</strain>
    </source>
</reference>
<organism evidence="1">
    <name type="scientific">Siphoviridae sp. ctHip2</name>
    <dbReference type="NCBI Taxonomy" id="2827830"/>
    <lineage>
        <taxon>Viruses</taxon>
        <taxon>Duplodnaviria</taxon>
        <taxon>Heunggongvirae</taxon>
        <taxon>Uroviricota</taxon>
        <taxon>Caudoviricetes</taxon>
    </lineage>
</organism>
<proteinExistence type="predicted"/>
<evidence type="ECO:0000313" key="1">
    <source>
        <dbReference type="EMBL" id="DAF42913.1"/>
    </source>
</evidence>
<sequence length="29" mass="3467">MTSLINFGIYPPFIQHTLNFYFSNESKEK</sequence>
<accession>A0A8S5RWC9</accession>